<protein>
    <submittedName>
        <fullName evidence="1">Uncharacterized protein</fullName>
    </submittedName>
</protein>
<dbReference type="Proteomes" id="UP000095453">
    <property type="component" value="Unassembled WGS sequence"/>
</dbReference>
<gene>
    <name evidence="1" type="ORF">ERS852444_00769</name>
</gene>
<proteinExistence type="predicted"/>
<dbReference type="AlphaFoldDB" id="A0A173S3W8"/>
<evidence type="ECO:0000313" key="2">
    <source>
        <dbReference type="Proteomes" id="UP000095453"/>
    </source>
</evidence>
<accession>A0A173S3W8</accession>
<organism evidence="1 2">
    <name type="scientific">Roseburia inulinivorans</name>
    <dbReference type="NCBI Taxonomy" id="360807"/>
    <lineage>
        <taxon>Bacteria</taxon>
        <taxon>Bacillati</taxon>
        <taxon>Bacillota</taxon>
        <taxon>Clostridia</taxon>
        <taxon>Lachnospirales</taxon>
        <taxon>Lachnospiraceae</taxon>
        <taxon>Roseburia</taxon>
    </lineage>
</organism>
<name>A0A173S3W8_9FIRM</name>
<dbReference type="RefSeq" id="WP_055168018.1">
    <property type="nucleotide sequence ID" value="NZ_CYXX01000004.1"/>
</dbReference>
<evidence type="ECO:0000313" key="1">
    <source>
        <dbReference type="EMBL" id="CUM84911.1"/>
    </source>
</evidence>
<reference evidence="1 2" key="1">
    <citation type="submission" date="2015-09" db="EMBL/GenBank/DDBJ databases">
        <authorList>
            <consortium name="Pathogen Informatics"/>
        </authorList>
    </citation>
    <scope>NUCLEOTIDE SEQUENCE [LARGE SCALE GENOMIC DNA]</scope>
    <source>
        <strain evidence="1 2">2789STDY5608887</strain>
    </source>
</reference>
<sequence length="75" mass="8689">MTLGELFEETYIQGEIAIRSYDSTGTTIEHYLGDAEEFYPDEHPQILEREVGYIFPLMEVEPTICIELKNEEDEG</sequence>
<dbReference type="EMBL" id="CYXX01000004">
    <property type="protein sequence ID" value="CUM84911.1"/>
    <property type="molecule type" value="Genomic_DNA"/>
</dbReference>